<dbReference type="WBParaSite" id="MhA1_Contig179.frz3.gene1">
    <property type="protein sequence ID" value="MhA1_Contig179.frz3.gene1"/>
    <property type="gene ID" value="MhA1_Contig179.frz3.gene1"/>
</dbReference>
<feature type="compositionally biased region" description="Basic and acidic residues" evidence="1">
    <location>
        <begin position="38"/>
        <end position="73"/>
    </location>
</feature>
<dbReference type="Proteomes" id="UP000095281">
    <property type="component" value="Unplaced"/>
</dbReference>
<feature type="region of interest" description="Disordered" evidence="1">
    <location>
        <begin position="199"/>
        <end position="223"/>
    </location>
</feature>
<protein>
    <submittedName>
        <fullName evidence="3">Uncharacterized protein</fullName>
    </submittedName>
</protein>
<feature type="region of interest" description="Disordered" evidence="1">
    <location>
        <begin position="1"/>
        <end position="75"/>
    </location>
</feature>
<evidence type="ECO:0000313" key="3">
    <source>
        <dbReference type="WBParaSite" id="MhA1_Contig179.frz3.gene1"/>
    </source>
</evidence>
<keyword evidence="2" id="KW-1185">Reference proteome</keyword>
<feature type="compositionally biased region" description="Acidic residues" evidence="1">
    <location>
        <begin position="28"/>
        <end position="37"/>
    </location>
</feature>
<sequence>MEQQLTKLKAEMHAMEAVLERMKNTERQEDELDEEKDEEKNKENDNKDKTKIKIEKSENHKRNEGKTEIKNSVKQENQITTKIPNTPKIVLPIKVKNNKNHRHLNNPRPVPILIGDQKIIVSSASIPQISSKKSSLSVEEKKNISNYQLNQQILTTTTSKPLLFMKTSIQRRNNRGSLNNNTNINKKVILTENPGCTSGKSYESRPCTSTTEQCPTTIPPIPPSKIQIIPKKEKPSLNILRRTSLSIGPLQIEENIKKENEGQNHQRLSENEILRHRHRLMLAQRHRMLKYKN</sequence>
<accession>A0A1I8BAW7</accession>
<evidence type="ECO:0000256" key="1">
    <source>
        <dbReference type="SAM" id="MobiDB-lite"/>
    </source>
</evidence>
<name>A0A1I8BAW7_MELHA</name>
<evidence type="ECO:0000313" key="2">
    <source>
        <dbReference type="Proteomes" id="UP000095281"/>
    </source>
</evidence>
<feature type="compositionally biased region" description="Basic and acidic residues" evidence="1">
    <location>
        <begin position="8"/>
        <end position="27"/>
    </location>
</feature>
<dbReference type="AlphaFoldDB" id="A0A1I8BAW7"/>
<organism evidence="2 3">
    <name type="scientific">Meloidogyne hapla</name>
    <name type="common">Root-knot nematode worm</name>
    <dbReference type="NCBI Taxonomy" id="6305"/>
    <lineage>
        <taxon>Eukaryota</taxon>
        <taxon>Metazoa</taxon>
        <taxon>Ecdysozoa</taxon>
        <taxon>Nematoda</taxon>
        <taxon>Chromadorea</taxon>
        <taxon>Rhabditida</taxon>
        <taxon>Tylenchina</taxon>
        <taxon>Tylenchomorpha</taxon>
        <taxon>Tylenchoidea</taxon>
        <taxon>Meloidogynidae</taxon>
        <taxon>Meloidogyninae</taxon>
        <taxon>Meloidogyne</taxon>
    </lineage>
</organism>
<reference evidence="3" key="1">
    <citation type="submission" date="2016-11" db="UniProtKB">
        <authorList>
            <consortium name="WormBaseParasite"/>
        </authorList>
    </citation>
    <scope>IDENTIFICATION</scope>
</reference>
<proteinExistence type="predicted"/>
<feature type="compositionally biased region" description="Polar residues" evidence="1">
    <location>
        <begin position="199"/>
        <end position="209"/>
    </location>
</feature>